<evidence type="ECO:0000256" key="2">
    <source>
        <dbReference type="SAM" id="SignalP"/>
    </source>
</evidence>
<name>A0A1B9F4I1_9BACT</name>
<evidence type="ECO:0000256" key="1">
    <source>
        <dbReference type="SAM" id="MobiDB-lite"/>
    </source>
</evidence>
<dbReference type="Proteomes" id="UP000093080">
    <property type="component" value="Unassembled WGS sequence"/>
</dbReference>
<feature type="region of interest" description="Disordered" evidence="1">
    <location>
        <begin position="147"/>
        <end position="257"/>
    </location>
</feature>
<gene>
    <name evidence="3" type="ORF">DBT_1896</name>
</gene>
<dbReference type="EMBL" id="MAGO01000009">
    <property type="protein sequence ID" value="OCC14836.1"/>
    <property type="molecule type" value="Genomic_DNA"/>
</dbReference>
<evidence type="ECO:0008006" key="5">
    <source>
        <dbReference type="Google" id="ProtNLM"/>
    </source>
</evidence>
<feature type="compositionally biased region" description="Polar residues" evidence="1">
    <location>
        <begin position="173"/>
        <end position="190"/>
    </location>
</feature>
<dbReference type="PROSITE" id="PS51257">
    <property type="entry name" value="PROKAR_LIPOPROTEIN"/>
    <property type="match status" value="1"/>
</dbReference>
<dbReference type="AlphaFoldDB" id="A0A1B9F4I1"/>
<sequence length="257" mass="28003">MSMTKNIVIALSIALLACPSITQASARGMQISKKNIFLPPDERAKEDSAGGALVPEDKFLERYLLYGVIKAGDYGVAILKVNPKKKREVPTEIRDKKLIKLRPGETLDGYKLVALNDGIALFEKAGKIIRIDTFDIDKKPERQTKISVAQATPRAVPAAPKIKPQTPKIPHFSGTNRVRNNAKVTTNNGPSRHVAQPQAKPPVKKPVPPSAPKPPIPAQTPANNPFLRALQRARQNPGTATPTTPGTNPFLQMLKKK</sequence>
<feature type="signal peptide" evidence="2">
    <location>
        <begin position="1"/>
        <end position="26"/>
    </location>
</feature>
<feature type="compositionally biased region" description="Pro residues" evidence="1">
    <location>
        <begin position="204"/>
        <end position="218"/>
    </location>
</feature>
<feature type="chain" id="PRO_5008626155" description="Type II secretion system protein GspC N-terminal domain-containing protein" evidence="2">
    <location>
        <begin position="27"/>
        <end position="257"/>
    </location>
</feature>
<evidence type="ECO:0000313" key="3">
    <source>
        <dbReference type="EMBL" id="OCC14836.1"/>
    </source>
</evidence>
<reference evidence="3 4" key="1">
    <citation type="submission" date="2016-06" db="EMBL/GenBank/DDBJ databases">
        <title>Respiratory ammonification of nitrate coupled to the oxidation of elemental sulfur in deep-sea autotrophic thermophilic bacteria.</title>
        <authorList>
            <person name="Slobodkina G.B."/>
            <person name="Mardanov A.V."/>
            <person name="Ravin N.V."/>
            <person name="Frolova A.A."/>
            <person name="Viryasiv M.B."/>
            <person name="Chernyh N.A."/>
            <person name="Bonch-Osmolovskaya E.A."/>
            <person name="Slobodkin A.I."/>
        </authorList>
    </citation>
    <scope>NUCLEOTIDE SEQUENCE [LARGE SCALE GENOMIC DNA]</scope>
    <source>
        <strain evidence="3 4">S69</strain>
    </source>
</reference>
<accession>A0A1B9F4I1</accession>
<keyword evidence="4" id="KW-1185">Reference proteome</keyword>
<comment type="caution">
    <text evidence="3">The sequence shown here is derived from an EMBL/GenBank/DDBJ whole genome shotgun (WGS) entry which is preliminary data.</text>
</comment>
<organism evidence="3 4">
    <name type="scientific">Dissulfuribacter thermophilus</name>
    <dbReference type="NCBI Taxonomy" id="1156395"/>
    <lineage>
        <taxon>Bacteria</taxon>
        <taxon>Pseudomonadati</taxon>
        <taxon>Thermodesulfobacteriota</taxon>
        <taxon>Dissulfuribacteria</taxon>
        <taxon>Dissulfuribacterales</taxon>
        <taxon>Dissulfuribacteraceae</taxon>
        <taxon>Dissulfuribacter</taxon>
    </lineage>
</organism>
<protein>
    <recommendedName>
        <fullName evidence="5">Type II secretion system protein GspC N-terminal domain-containing protein</fullName>
    </recommendedName>
</protein>
<feature type="compositionally biased region" description="Low complexity" evidence="1">
    <location>
        <begin position="236"/>
        <end position="249"/>
    </location>
</feature>
<keyword evidence="2" id="KW-0732">Signal</keyword>
<proteinExistence type="predicted"/>
<evidence type="ECO:0000313" key="4">
    <source>
        <dbReference type="Proteomes" id="UP000093080"/>
    </source>
</evidence>